<sequence>MSTLHLLSRSPFGDDSFASCLRLLGADDGLLLTGDAVHALQPGTAPRALLEALPAGQPLFILDEDLAARGLAAPARVTVVDYAGFVDLSLRFARVNSWL</sequence>
<dbReference type="Pfam" id="PF04077">
    <property type="entry name" value="DsrH"/>
    <property type="match status" value="1"/>
</dbReference>
<organism evidence="1 2">
    <name type="scientific">Geopseudomonas guangdongensis</name>
    <dbReference type="NCBI Taxonomy" id="1245526"/>
    <lineage>
        <taxon>Bacteria</taxon>
        <taxon>Pseudomonadati</taxon>
        <taxon>Pseudomonadota</taxon>
        <taxon>Gammaproteobacteria</taxon>
        <taxon>Pseudomonadales</taxon>
        <taxon>Pseudomonadaceae</taxon>
        <taxon>Geopseudomonas</taxon>
    </lineage>
</organism>
<gene>
    <name evidence="1" type="ORF">SAMN05216580_2898</name>
</gene>
<dbReference type="OrthoDB" id="9795117at2"/>
<dbReference type="RefSeq" id="WP_090215866.1">
    <property type="nucleotide sequence ID" value="NZ_LT629780.1"/>
</dbReference>
<dbReference type="GO" id="GO:0002143">
    <property type="term" value="P:tRNA wobble position uridine thiolation"/>
    <property type="evidence" value="ECO:0007669"/>
    <property type="project" value="InterPro"/>
</dbReference>
<protein>
    <submittedName>
        <fullName evidence="1">tRNA 2-thiouridine synthesizing protein B</fullName>
    </submittedName>
</protein>
<proteinExistence type="predicted"/>
<dbReference type="Gene3D" id="3.40.1260.10">
    <property type="entry name" value="DsrEFH-like"/>
    <property type="match status" value="1"/>
</dbReference>
<keyword evidence="2" id="KW-1185">Reference proteome</keyword>
<evidence type="ECO:0000313" key="2">
    <source>
        <dbReference type="Proteomes" id="UP000243063"/>
    </source>
</evidence>
<dbReference type="AlphaFoldDB" id="A0A1H2ICU3"/>
<dbReference type="STRING" id="1245526.SAMN05216580_2898"/>
<dbReference type="Proteomes" id="UP000243063">
    <property type="component" value="Chromosome I"/>
</dbReference>
<dbReference type="EMBL" id="LT629780">
    <property type="protein sequence ID" value="SDU41821.1"/>
    <property type="molecule type" value="Genomic_DNA"/>
</dbReference>
<accession>A0A1H2ICU3</accession>
<dbReference type="PANTHER" id="PTHR37526">
    <property type="entry name" value="PROTEIN TUSB"/>
    <property type="match status" value="1"/>
</dbReference>
<dbReference type="InterPro" id="IPR027396">
    <property type="entry name" value="DsrEFH-like"/>
</dbReference>
<dbReference type="InterPro" id="IPR007215">
    <property type="entry name" value="Sulphur_relay_TusB/DsrH"/>
</dbReference>
<evidence type="ECO:0000313" key="1">
    <source>
        <dbReference type="EMBL" id="SDU41821.1"/>
    </source>
</evidence>
<name>A0A1H2ICU3_9GAMM</name>
<dbReference type="NCBIfam" id="TIGR03011">
    <property type="entry name" value="sulf_tusB_dsrH"/>
    <property type="match status" value="1"/>
</dbReference>
<dbReference type="PANTHER" id="PTHR37526:SF1">
    <property type="entry name" value="PROTEIN TUSB"/>
    <property type="match status" value="1"/>
</dbReference>
<dbReference type="SUPFAM" id="SSF75169">
    <property type="entry name" value="DsrEFH-like"/>
    <property type="match status" value="1"/>
</dbReference>
<reference evidence="2" key="1">
    <citation type="submission" date="2016-10" db="EMBL/GenBank/DDBJ databases">
        <authorList>
            <person name="Varghese N."/>
            <person name="Submissions S."/>
        </authorList>
    </citation>
    <scope>NUCLEOTIDE SEQUENCE [LARGE SCALE GENOMIC DNA]</scope>
    <source>
        <strain evidence="2">CCTCC 2012022</strain>
    </source>
</reference>
<dbReference type="GO" id="GO:1990228">
    <property type="term" value="C:sulfurtransferase complex"/>
    <property type="evidence" value="ECO:0007669"/>
    <property type="project" value="TreeGrafter"/>
</dbReference>